<keyword evidence="1" id="KW-0560">Oxidoreductase</keyword>
<evidence type="ECO:0000313" key="3">
    <source>
        <dbReference type="EMBL" id="SHH56667.1"/>
    </source>
</evidence>
<keyword evidence="3" id="KW-0670">Pyruvate</keyword>
<reference evidence="4" key="1">
    <citation type="submission" date="2016-11" db="EMBL/GenBank/DDBJ databases">
        <authorList>
            <person name="Varghese N."/>
            <person name="Submissions S."/>
        </authorList>
    </citation>
    <scope>NUCLEOTIDE SEQUENCE [LARGE SCALE GENOMIC DNA]</scope>
    <source>
        <strain evidence="4">DSM 15807</strain>
    </source>
</reference>
<feature type="domain" description="FAD/NAD(P)-binding" evidence="2">
    <location>
        <begin position="7"/>
        <end position="295"/>
    </location>
</feature>
<dbReference type="STRING" id="1123380.SAMN02745199_1580"/>
<dbReference type="OrthoDB" id="9776839at2"/>
<dbReference type="PANTHER" id="PTHR42949:SF3">
    <property type="entry name" value="ANAEROBIC GLYCEROL-3-PHOSPHATE DEHYDROGENASE SUBUNIT B"/>
    <property type="match status" value="1"/>
</dbReference>
<dbReference type="InterPro" id="IPR023753">
    <property type="entry name" value="FAD/NAD-binding_dom"/>
</dbReference>
<dbReference type="InterPro" id="IPR051691">
    <property type="entry name" value="Metab_Enz_Cyan_OpOx_G3PDH"/>
</dbReference>
<dbReference type="EMBL" id="FQXN01000007">
    <property type="protein sequence ID" value="SHH56667.1"/>
    <property type="molecule type" value="Genomic_DNA"/>
</dbReference>
<dbReference type="RefSeq" id="WP_073073889.1">
    <property type="nucleotide sequence ID" value="NZ_FQXN01000007.1"/>
</dbReference>
<dbReference type="PRINTS" id="PR00469">
    <property type="entry name" value="PNDRDTASEII"/>
</dbReference>
<accession>A0A1M5U0W6</accession>
<evidence type="ECO:0000256" key="1">
    <source>
        <dbReference type="ARBA" id="ARBA00023002"/>
    </source>
</evidence>
<sequence length="410" mass="45788">MRKENIDVLIIGGGAAGLAAAIEAKNMGVKTLLLERDRSTGGVLNQCIHNGFGLHVFKKELTGPEFMEKLWEELGDLDKIVRTNYTVLRIDHLNREVITLSESGIVVFKPKALVMATGARERSLNSLRIPGSRVSGIYTAGVAQKMVNIYNRLPGKKVLIVGSGDIGLIMARRLKIEGMDVVGVVEIMPEPGGLIRNVVQCLEDFDIPLWLSHTVFRIHGKERLEGVTIGKVDENFKPIPGTERFIEVDTLVASVGLIPQNGLIEDFVEMDPINRGPIIDDLMRTTVEWIFAAGNNVAIHDLVDFVYEEGKIAGENAAKYALGEKLPEVRFEFKRGKNVGVLLPQRFTGTQQFKMYLRPKKTIERSELTFAGKIVRKFNWKIRPSEMIDLKVTSFEDLPKEVVVEVKEIE</sequence>
<organism evidence="3 4">
    <name type="scientific">Thermosipho atlanticus DSM 15807</name>
    <dbReference type="NCBI Taxonomy" id="1123380"/>
    <lineage>
        <taxon>Bacteria</taxon>
        <taxon>Thermotogati</taxon>
        <taxon>Thermotogota</taxon>
        <taxon>Thermotogae</taxon>
        <taxon>Thermotogales</taxon>
        <taxon>Fervidobacteriaceae</taxon>
        <taxon>Thermosipho</taxon>
    </lineage>
</organism>
<dbReference type="GO" id="GO:0016491">
    <property type="term" value="F:oxidoreductase activity"/>
    <property type="evidence" value="ECO:0007669"/>
    <property type="project" value="UniProtKB-KW"/>
</dbReference>
<evidence type="ECO:0000259" key="2">
    <source>
        <dbReference type="Pfam" id="PF07992"/>
    </source>
</evidence>
<dbReference type="Proteomes" id="UP000242592">
    <property type="component" value="Unassembled WGS sequence"/>
</dbReference>
<dbReference type="AlphaFoldDB" id="A0A1M5U0W6"/>
<dbReference type="Gene3D" id="3.50.50.60">
    <property type="entry name" value="FAD/NAD(P)-binding domain"/>
    <property type="match status" value="2"/>
</dbReference>
<dbReference type="Pfam" id="PF07992">
    <property type="entry name" value="Pyr_redox_2"/>
    <property type="match status" value="1"/>
</dbReference>
<dbReference type="PANTHER" id="PTHR42949">
    <property type="entry name" value="ANAEROBIC GLYCEROL-3-PHOSPHATE DEHYDROGENASE SUBUNIT B"/>
    <property type="match status" value="1"/>
</dbReference>
<protein>
    <submittedName>
        <fullName evidence="3">Pyruvate/2-oxoglutarate dehydrogenase complex, dihydrolipoamide dehydrogenase (E3) component</fullName>
    </submittedName>
</protein>
<name>A0A1M5U0W6_9BACT</name>
<gene>
    <name evidence="3" type="ORF">SAMN02745199_1580</name>
</gene>
<evidence type="ECO:0000313" key="4">
    <source>
        <dbReference type="Proteomes" id="UP000242592"/>
    </source>
</evidence>
<proteinExistence type="predicted"/>
<dbReference type="SUPFAM" id="SSF51905">
    <property type="entry name" value="FAD/NAD(P)-binding domain"/>
    <property type="match status" value="1"/>
</dbReference>
<keyword evidence="4" id="KW-1185">Reference proteome</keyword>
<dbReference type="InterPro" id="IPR036188">
    <property type="entry name" value="FAD/NAD-bd_sf"/>
</dbReference>
<dbReference type="PRINTS" id="PR00368">
    <property type="entry name" value="FADPNR"/>
</dbReference>